<evidence type="ECO:0000313" key="1">
    <source>
        <dbReference type="EMBL" id="KAH0546313.1"/>
    </source>
</evidence>
<gene>
    <name evidence="1" type="ORF">KQX54_008273</name>
</gene>
<keyword evidence="2" id="KW-1185">Reference proteome</keyword>
<dbReference type="EMBL" id="JAHXZJ010002237">
    <property type="protein sequence ID" value="KAH0546313.1"/>
    <property type="molecule type" value="Genomic_DNA"/>
</dbReference>
<accession>A0AAV7HQD1</accession>
<sequence length="79" mass="9280">MESRLVFCMVTNSARQREKKGCTLHQQGLRANLRYEDDLYAAYSREWKRFEIPRRVNDLGTLMEGKGNDDNSGEKRIVQ</sequence>
<reference evidence="1 2" key="1">
    <citation type="journal article" date="2021" name="J. Hered.">
        <title>A chromosome-level genome assembly of the parasitoid wasp, Cotesia glomerata (Hymenoptera: Braconidae).</title>
        <authorList>
            <person name="Pinto B.J."/>
            <person name="Weis J.J."/>
            <person name="Gamble T."/>
            <person name="Ode P.J."/>
            <person name="Paul R."/>
            <person name="Zaspel J.M."/>
        </authorList>
    </citation>
    <scope>NUCLEOTIDE SEQUENCE [LARGE SCALE GENOMIC DNA]</scope>
    <source>
        <strain evidence="1">CgM1</strain>
    </source>
</reference>
<proteinExistence type="predicted"/>
<organism evidence="1 2">
    <name type="scientific">Cotesia glomerata</name>
    <name type="common">Lepidopteran parasitic wasp</name>
    <name type="synonym">Apanteles glomeratus</name>
    <dbReference type="NCBI Taxonomy" id="32391"/>
    <lineage>
        <taxon>Eukaryota</taxon>
        <taxon>Metazoa</taxon>
        <taxon>Ecdysozoa</taxon>
        <taxon>Arthropoda</taxon>
        <taxon>Hexapoda</taxon>
        <taxon>Insecta</taxon>
        <taxon>Pterygota</taxon>
        <taxon>Neoptera</taxon>
        <taxon>Endopterygota</taxon>
        <taxon>Hymenoptera</taxon>
        <taxon>Apocrita</taxon>
        <taxon>Ichneumonoidea</taxon>
        <taxon>Braconidae</taxon>
        <taxon>Microgastrinae</taxon>
        <taxon>Cotesia</taxon>
    </lineage>
</organism>
<protein>
    <submittedName>
        <fullName evidence="1">Uncharacterized protein</fullName>
    </submittedName>
</protein>
<name>A0AAV7HQD1_COTGL</name>
<comment type="caution">
    <text evidence="1">The sequence shown here is derived from an EMBL/GenBank/DDBJ whole genome shotgun (WGS) entry which is preliminary data.</text>
</comment>
<dbReference type="Proteomes" id="UP000826195">
    <property type="component" value="Unassembled WGS sequence"/>
</dbReference>
<dbReference type="AlphaFoldDB" id="A0AAV7HQD1"/>
<evidence type="ECO:0000313" key="2">
    <source>
        <dbReference type="Proteomes" id="UP000826195"/>
    </source>
</evidence>